<dbReference type="OrthoDB" id="2363903at2759"/>
<dbReference type="AlphaFoldDB" id="A0A9N9BQW9"/>
<name>A0A9N9BQW9_9GLOM</name>
<accession>A0A9N9BQW9</accession>
<protein>
    <submittedName>
        <fullName evidence="1">21500_t:CDS:1</fullName>
    </submittedName>
</protein>
<proteinExistence type="predicted"/>
<evidence type="ECO:0000313" key="1">
    <source>
        <dbReference type="EMBL" id="CAG8572677.1"/>
    </source>
</evidence>
<organism evidence="1 2">
    <name type="scientific">Dentiscutata erythropus</name>
    <dbReference type="NCBI Taxonomy" id="1348616"/>
    <lineage>
        <taxon>Eukaryota</taxon>
        <taxon>Fungi</taxon>
        <taxon>Fungi incertae sedis</taxon>
        <taxon>Mucoromycota</taxon>
        <taxon>Glomeromycotina</taxon>
        <taxon>Glomeromycetes</taxon>
        <taxon>Diversisporales</taxon>
        <taxon>Gigasporaceae</taxon>
        <taxon>Dentiscutata</taxon>
    </lineage>
</organism>
<dbReference type="Proteomes" id="UP000789405">
    <property type="component" value="Unassembled WGS sequence"/>
</dbReference>
<dbReference type="EMBL" id="CAJVPY010002808">
    <property type="protein sequence ID" value="CAG8572677.1"/>
    <property type="molecule type" value="Genomic_DNA"/>
</dbReference>
<evidence type="ECO:0000313" key="2">
    <source>
        <dbReference type="Proteomes" id="UP000789405"/>
    </source>
</evidence>
<keyword evidence="2" id="KW-1185">Reference proteome</keyword>
<sequence>MDTFDLRELLSPIVQYPTPKDQNRIKVAITTNNETTKYILNDLDKSASLREVRRCLSANGDVLMSKQDSQFCNKSKDKIQLECEDDFKLEDILIPEDDFYSVYIEKNSTKPNFIELSRRLNLNKGRRKKNSDGSMVIASKSAFSIKNSHLMNVTVNDNLKRIYEKTSKDFNKSWERSFDHQDIVPPLKSSVNLKNYDIIYYEKGSIRLSRKDLEVTDEYVKAITDALDEGQGDACKMEALNKVGEEFGFFWAQEIKLGGKSQSARPTSSTSINKYKAVGGDITKCNDEGEWLESLSSYKIWVIIGYDDKLSLYELLPEGLKSRIKKVIGMKVLYSDILNIKMPESIYPVPKPSNIITFKNHKIFVSMINNTNGKHLNNNVFAIRVDYQNPESPYFIIHRLGMAIEDSSPINLSVPWIIIGHNDKFPTEEFSKTSCIEHIKHIWTKYSTDTEIKLQTPIYNYCWISTCVLDCEENPGYEFGMSNIVISHHFCQSDNIKVKICCNQHELSNGPNLTPLIFKINCAIVLGTSDTNKSHPFIVSMDNHNWKESKESWSLTNLLRQHNNNSIFTGDSWHLPDNENYIFASPLYSSSLESLGPCCSLLLNINRKCPIVKSFNGNPKCMVTYFQYKNTKT</sequence>
<comment type="caution">
    <text evidence="1">The sequence shown here is derived from an EMBL/GenBank/DDBJ whole genome shotgun (WGS) entry which is preliminary data.</text>
</comment>
<reference evidence="1" key="1">
    <citation type="submission" date="2021-06" db="EMBL/GenBank/DDBJ databases">
        <authorList>
            <person name="Kallberg Y."/>
            <person name="Tangrot J."/>
            <person name="Rosling A."/>
        </authorList>
    </citation>
    <scope>NUCLEOTIDE SEQUENCE</scope>
    <source>
        <strain evidence="1">MA453B</strain>
    </source>
</reference>
<gene>
    <name evidence="1" type="ORF">DERYTH_LOCUS6286</name>
</gene>